<feature type="region of interest" description="Disordered" evidence="1">
    <location>
        <begin position="1"/>
        <end position="49"/>
    </location>
</feature>
<protein>
    <submittedName>
        <fullName evidence="2">Uncharacterized protein</fullName>
    </submittedName>
</protein>
<sequence>MEVHARDSPADFPAPAPGPGAGWPGRGPREGEASAMPIDDNAPSGGRAAGVETAVRVALEALANRPPAVVPTPATHLAGAVRDRNRGGGRAKGASAVLKPWAGTGLRGKRERGWHLMALLSQRI</sequence>
<dbReference type="Proteomes" id="UP000606172">
    <property type="component" value="Unassembled WGS sequence"/>
</dbReference>
<evidence type="ECO:0000313" key="3">
    <source>
        <dbReference type="Proteomes" id="UP000606172"/>
    </source>
</evidence>
<reference evidence="2" key="1">
    <citation type="submission" date="2021-01" db="EMBL/GenBank/DDBJ databases">
        <title>Whole genome shotgun sequence of Sinosporangium siamense NBRC 109515.</title>
        <authorList>
            <person name="Komaki H."/>
            <person name="Tamura T."/>
        </authorList>
    </citation>
    <scope>NUCLEOTIDE SEQUENCE</scope>
    <source>
        <strain evidence="2">NBRC 109515</strain>
    </source>
</reference>
<evidence type="ECO:0000256" key="1">
    <source>
        <dbReference type="SAM" id="MobiDB-lite"/>
    </source>
</evidence>
<gene>
    <name evidence="2" type="ORF">Ssi02_55460</name>
</gene>
<accession>A0A919RM17</accession>
<organism evidence="2 3">
    <name type="scientific">Sinosporangium siamense</name>
    <dbReference type="NCBI Taxonomy" id="1367973"/>
    <lineage>
        <taxon>Bacteria</taxon>
        <taxon>Bacillati</taxon>
        <taxon>Actinomycetota</taxon>
        <taxon>Actinomycetes</taxon>
        <taxon>Streptosporangiales</taxon>
        <taxon>Streptosporangiaceae</taxon>
        <taxon>Sinosporangium</taxon>
    </lineage>
</organism>
<proteinExistence type="predicted"/>
<name>A0A919RM17_9ACTN</name>
<dbReference type="EMBL" id="BOOW01000035">
    <property type="protein sequence ID" value="GII95315.1"/>
    <property type="molecule type" value="Genomic_DNA"/>
</dbReference>
<keyword evidence="3" id="KW-1185">Reference proteome</keyword>
<dbReference type="AlphaFoldDB" id="A0A919RM17"/>
<feature type="region of interest" description="Disordered" evidence="1">
    <location>
        <begin position="68"/>
        <end position="94"/>
    </location>
</feature>
<comment type="caution">
    <text evidence="2">The sequence shown here is derived from an EMBL/GenBank/DDBJ whole genome shotgun (WGS) entry which is preliminary data.</text>
</comment>
<evidence type="ECO:0000313" key="2">
    <source>
        <dbReference type="EMBL" id="GII95315.1"/>
    </source>
</evidence>